<accession>A0A8C0ZPT8</accession>
<dbReference type="AlphaFoldDB" id="A0A8C0ZPT8"/>
<reference evidence="1" key="1">
    <citation type="submission" date="2023-09" db="UniProtKB">
        <authorList>
            <consortium name="Ensembl"/>
        </authorList>
    </citation>
    <scope>IDENTIFICATION</scope>
</reference>
<evidence type="ECO:0000313" key="1">
    <source>
        <dbReference type="Ensembl" id="ENSCCNP00000009301.1"/>
    </source>
</evidence>
<sequence>MAGSFSPLSVSRTEMNIFEINEKLCCQLEASLKQFQDLKKKFLVSEAIAYTLGQPAVEIQLVL</sequence>
<organism evidence="1">
    <name type="scientific">Castor canadensis</name>
    <name type="common">American beaver</name>
    <dbReference type="NCBI Taxonomy" id="51338"/>
    <lineage>
        <taxon>Eukaryota</taxon>
        <taxon>Metazoa</taxon>
        <taxon>Chordata</taxon>
        <taxon>Craniata</taxon>
        <taxon>Vertebrata</taxon>
        <taxon>Euteleostomi</taxon>
        <taxon>Mammalia</taxon>
        <taxon>Eutheria</taxon>
        <taxon>Euarchontoglires</taxon>
        <taxon>Glires</taxon>
        <taxon>Rodentia</taxon>
        <taxon>Castorimorpha</taxon>
        <taxon>Castoridae</taxon>
        <taxon>Castor</taxon>
    </lineage>
</organism>
<name>A0A8C0ZPT8_CASCN</name>
<protein>
    <submittedName>
        <fullName evidence="1">Uncharacterized protein</fullName>
    </submittedName>
</protein>
<dbReference type="Ensembl" id="ENSCCNT00000012253.1">
    <property type="protein sequence ID" value="ENSCCNP00000009301.1"/>
    <property type="gene ID" value="ENSCCNG00000009826.1"/>
</dbReference>
<proteinExistence type="predicted"/>